<dbReference type="AlphaFoldDB" id="A0A142EM58"/>
<keyword evidence="1" id="KW-0472">Membrane</keyword>
<evidence type="ECO:0000313" key="2">
    <source>
        <dbReference type="EMBL" id="AMQ56213.1"/>
    </source>
</evidence>
<proteinExistence type="predicted"/>
<evidence type="ECO:0000313" key="3">
    <source>
        <dbReference type="Proteomes" id="UP000073816"/>
    </source>
</evidence>
<dbReference type="KEGG" id="alm:AO498_07285"/>
<name>A0A142EM58_9BACT</name>
<feature type="transmembrane region" description="Helical" evidence="1">
    <location>
        <begin position="42"/>
        <end position="61"/>
    </location>
</feature>
<dbReference type="PATRIC" id="fig|1727163.4.peg.1511"/>
<gene>
    <name evidence="2" type="ORF">AO498_07285</name>
</gene>
<reference evidence="3" key="1">
    <citation type="submission" date="2015-09" db="EMBL/GenBank/DDBJ databases">
        <title>Complete sequence of Algoriphagus sp. M8-2.</title>
        <authorList>
            <person name="Shintani M."/>
        </authorList>
    </citation>
    <scope>NUCLEOTIDE SEQUENCE [LARGE SCALE GENOMIC DNA]</scope>
    <source>
        <strain evidence="3">M8-2</strain>
    </source>
</reference>
<reference evidence="2 3" key="2">
    <citation type="journal article" date="2016" name="Genome Announc.">
        <title>Complete Genome Sequence of Algoriphagus sp. Strain M8-2, Isolated from a Brackish Lake.</title>
        <authorList>
            <person name="Muraguchi Y."/>
            <person name="Kushimoto K."/>
            <person name="Ohtsubo Y."/>
            <person name="Suzuki T."/>
            <person name="Dohra H."/>
            <person name="Kimbara K."/>
            <person name="Shintani M."/>
        </authorList>
    </citation>
    <scope>NUCLEOTIDE SEQUENCE [LARGE SCALE GENOMIC DNA]</scope>
    <source>
        <strain evidence="2 3">M8-2</strain>
    </source>
</reference>
<feature type="transmembrane region" description="Helical" evidence="1">
    <location>
        <begin position="81"/>
        <end position="98"/>
    </location>
</feature>
<protein>
    <submittedName>
        <fullName evidence="2">Uncharacterized protein</fullName>
    </submittedName>
</protein>
<evidence type="ECO:0000256" key="1">
    <source>
        <dbReference type="SAM" id="Phobius"/>
    </source>
</evidence>
<sequence length="133" mass="15467">MKTMKLERKKRLKKLAAWTWTWVATMAIATFGKKYIWDDHVFLSTFSLVVNFTTGILMILANRDLFNHFDELERKIHLESIALTLGLSVVVGLTFSLLNQQNLIPFEADIAFIVMFMGVTYLVSFLINSRRYK</sequence>
<feature type="transmembrane region" description="Helical" evidence="1">
    <location>
        <begin position="110"/>
        <end position="127"/>
    </location>
</feature>
<dbReference type="STRING" id="1727163.AO498_07285"/>
<accession>A0A142EM58</accession>
<organism evidence="2 3">
    <name type="scientific">Algoriphagus sanaruensis</name>
    <dbReference type="NCBI Taxonomy" id="1727163"/>
    <lineage>
        <taxon>Bacteria</taxon>
        <taxon>Pseudomonadati</taxon>
        <taxon>Bacteroidota</taxon>
        <taxon>Cytophagia</taxon>
        <taxon>Cytophagales</taxon>
        <taxon>Cyclobacteriaceae</taxon>
        <taxon>Algoriphagus</taxon>
    </lineage>
</organism>
<dbReference type="OrthoDB" id="1551090at2"/>
<dbReference type="Proteomes" id="UP000073816">
    <property type="component" value="Chromosome"/>
</dbReference>
<dbReference type="EMBL" id="CP012836">
    <property type="protein sequence ID" value="AMQ56213.1"/>
    <property type="molecule type" value="Genomic_DNA"/>
</dbReference>
<keyword evidence="3" id="KW-1185">Reference proteome</keyword>
<keyword evidence="1" id="KW-0812">Transmembrane</keyword>
<keyword evidence="1" id="KW-1133">Transmembrane helix</keyword>